<dbReference type="EMBL" id="JBHSZI010000001">
    <property type="protein sequence ID" value="MFC7058448.1"/>
    <property type="molecule type" value="Genomic_DNA"/>
</dbReference>
<comment type="caution">
    <text evidence="1">The sequence shown here is derived from an EMBL/GenBank/DDBJ whole genome shotgun (WGS) entry which is preliminary data.</text>
</comment>
<name>A0ABD5W5D5_9EURY</name>
<protein>
    <submittedName>
        <fullName evidence="1">Uncharacterized protein</fullName>
    </submittedName>
</protein>
<gene>
    <name evidence="1" type="ORF">ACFQQG_09990</name>
</gene>
<sequence length="95" mass="10703">MIDTLRSDSEIDIDPEPTKADLRAVVDQLQSEGLCGRRIAEHRLGPYFITSPVHGQREIDLLDEVIEEVYAETDLCVETRQSECSRLRGGCKGEQ</sequence>
<keyword evidence="2" id="KW-1185">Reference proteome</keyword>
<organism evidence="1 2">
    <name type="scientific">Halovenus salina</name>
    <dbReference type="NCBI Taxonomy" id="1510225"/>
    <lineage>
        <taxon>Archaea</taxon>
        <taxon>Methanobacteriati</taxon>
        <taxon>Methanobacteriota</taxon>
        <taxon>Stenosarchaea group</taxon>
        <taxon>Halobacteria</taxon>
        <taxon>Halobacteriales</taxon>
        <taxon>Haloarculaceae</taxon>
        <taxon>Halovenus</taxon>
    </lineage>
</organism>
<dbReference type="Proteomes" id="UP001596445">
    <property type="component" value="Unassembled WGS sequence"/>
</dbReference>
<dbReference type="RefSeq" id="WP_267161145.1">
    <property type="nucleotide sequence ID" value="NZ_CP112972.1"/>
</dbReference>
<dbReference type="GeneID" id="76630441"/>
<accession>A0ABD5W5D5</accession>
<proteinExistence type="predicted"/>
<dbReference type="AlphaFoldDB" id="A0ABD5W5D5"/>
<reference evidence="1 2" key="1">
    <citation type="journal article" date="2019" name="Int. J. Syst. Evol. Microbiol.">
        <title>The Global Catalogue of Microorganisms (GCM) 10K type strain sequencing project: providing services to taxonomists for standard genome sequencing and annotation.</title>
        <authorList>
            <consortium name="The Broad Institute Genomics Platform"/>
            <consortium name="The Broad Institute Genome Sequencing Center for Infectious Disease"/>
            <person name="Wu L."/>
            <person name="Ma J."/>
        </authorList>
    </citation>
    <scope>NUCLEOTIDE SEQUENCE [LARGE SCALE GENOMIC DNA]</scope>
    <source>
        <strain evidence="1 2">JCM 30072</strain>
    </source>
</reference>
<evidence type="ECO:0000313" key="1">
    <source>
        <dbReference type="EMBL" id="MFC7058448.1"/>
    </source>
</evidence>
<evidence type="ECO:0000313" key="2">
    <source>
        <dbReference type="Proteomes" id="UP001596445"/>
    </source>
</evidence>